<dbReference type="Gene3D" id="1.10.287.470">
    <property type="entry name" value="Helix hairpin bin"/>
    <property type="match status" value="1"/>
</dbReference>
<dbReference type="Gene3D" id="2.40.30.170">
    <property type="match status" value="1"/>
</dbReference>
<keyword evidence="6 9" id="KW-0812">Transmembrane</keyword>
<evidence type="ECO:0000313" key="13">
    <source>
        <dbReference type="Proteomes" id="UP001500827"/>
    </source>
</evidence>
<keyword evidence="7 9" id="KW-1133">Transmembrane helix</keyword>
<dbReference type="Proteomes" id="UP001500827">
    <property type="component" value="Unassembled WGS sequence"/>
</dbReference>
<dbReference type="EMBL" id="BAABBM010000001">
    <property type="protein sequence ID" value="GAA3886745.1"/>
    <property type="molecule type" value="Genomic_DNA"/>
</dbReference>
<evidence type="ECO:0000256" key="5">
    <source>
        <dbReference type="ARBA" id="ARBA00022519"/>
    </source>
</evidence>
<evidence type="ECO:0000256" key="6">
    <source>
        <dbReference type="ARBA" id="ARBA00022692"/>
    </source>
</evidence>
<evidence type="ECO:0000259" key="10">
    <source>
        <dbReference type="Pfam" id="PF25994"/>
    </source>
</evidence>
<comment type="subcellular location">
    <subcellularLocation>
        <location evidence="1 9">Cell inner membrane</location>
        <topology evidence="1 9">Single-pass membrane protein</topology>
    </subcellularLocation>
</comment>
<dbReference type="InterPro" id="IPR058982">
    <property type="entry name" value="Beta-barrel_AprE"/>
</dbReference>
<keyword evidence="5 9" id="KW-0997">Cell inner membrane</keyword>
<organism evidence="12 13">
    <name type="scientific">Sphingomonas limnosediminicola</name>
    <dbReference type="NCBI Taxonomy" id="940133"/>
    <lineage>
        <taxon>Bacteria</taxon>
        <taxon>Pseudomonadati</taxon>
        <taxon>Pseudomonadota</taxon>
        <taxon>Alphaproteobacteria</taxon>
        <taxon>Sphingomonadales</taxon>
        <taxon>Sphingomonadaceae</taxon>
        <taxon>Sphingomonas</taxon>
    </lineage>
</organism>
<sequence>MSDAIVLTAPVHSEAGDPSQEIRFGMIVAVLFFVIFLGWAAFVPLDAGVNAHGVIAVAGNRQTVQHRDGGVVTAIHVREGQHVKAGDVLIELSAPELKAAERALTSDYLMLLAQRARLLAERVGQRDFAAPAEFASLSPADRELAAQVMQLQRSEMHARSGSVSAQQSVLGQRAQQLVQQQGGYVKQRQALVEQQRLIGEELDGLKSIAAKGYASINRVRALERAQADLKGQEAQMTAEFARAGEGIGETRMQSLSVSRDRLSTIETDLKDTQSKLSETLPKLVATREQLEHSQVRSPATGQVVGLTVFTVGGVVAAGQKLMDIVPDGKELVIQAQLQPTDADDVFAGQHAQVRFQSVHNRSLPLFTGVVRTMSADSFTDEKTGRSYFRTEIVVPEAELKRVREAIGNGELRPGLPVEAVLTVRKRTALQYIMEPLTGALWRSGHED</sequence>
<comment type="similarity">
    <text evidence="2 9">Belongs to the membrane fusion protein (MFP) (TC 8.A.1) family.</text>
</comment>
<evidence type="ECO:0000256" key="9">
    <source>
        <dbReference type="RuleBase" id="RU365093"/>
    </source>
</evidence>
<dbReference type="PANTHER" id="PTHR30386">
    <property type="entry name" value="MEMBRANE FUSION SUBUNIT OF EMRAB-TOLC MULTIDRUG EFFLUX PUMP"/>
    <property type="match status" value="1"/>
</dbReference>
<keyword evidence="4 9" id="KW-1003">Cell membrane</keyword>
<keyword evidence="8 9" id="KW-0472">Membrane</keyword>
<dbReference type="NCBIfam" id="TIGR01843">
    <property type="entry name" value="type_I_hlyD"/>
    <property type="match status" value="1"/>
</dbReference>
<evidence type="ECO:0000256" key="8">
    <source>
        <dbReference type="ARBA" id="ARBA00023136"/>
    </source>
</evidence>
<protein>
    <recommendedName>
        <fullName evidence="9">Membrane fusion protein (MFP) family protein</fullName>
    </recommendedName>
</protein>
<evidence type="ECO:0000256" key="7">
    <source>
        <dbReference type="ARBA" id="ARBA00022989"/>
    </source>
</evidence>
<accession>A0ABP7KW59</accession>
<evidence type="ECO:0000256" key="3">
    <source>
        <dbReference type="ARBA" id="ARBA00022448"/>
    </source>
</evidence>
<reference evidence="13" key="1">
    <citation type="journal article" date="2019" name="Int. J. Syst. Evol. Microbiol.">
        <title>The Global Catalogue of Microorganisms (GCM) 10K type strain sequencing project: providing services to taxonomists for standard genome sequencing and annotation.</title>
        <authorList>
            <consortium name="The Broad Institute Genomics Platform"/>
            <consortium name="The Broad Institute Genome Sequencing Center for Infectious Disease"/>
            <person name="Wu L."/>
            <person name="Ma J."/>
        </authorList>
    </citation>
    <scope>NUCLEOTIDE SEQUENCE [LARGE SCALE GENOMIC DNA]</scope>
    <source>
        <strain evidence="13">JCM 17543</strain>
    </source>
</reference>
<gene>
    <name evidence="12" type="ORF">GCM10022276_02280</name>
</gene>
<evidence type="ECO:0000256" key="4">
    <source>
        <dbReference type="ARBA" id="ARBA00022475"/>
    </source>
</evidence>
<dbReference type="InterPro" id="IPR058781">
    <property type="entry name" value="HH_AprE-like"/>
</dbReference>
<name>A0ABP7KW59_9SPHN</name>
<dbReference type="PANTHER" id="PTHR30386:SF17">
    <property type="entry name" value="ALKALINE PROTEASE SECRETION PROTEIN APRE"/>
    <property type="match status" value="1"/>
</dbReference>
<dbReference type="PRINTS" id="PR01490">
    <property type="entry name" value="RTXTOXIND"/>
</dbReference>
<comment type="caution">
    <text evidence="12">The sequence shown here is derived from an EMBL/GenBank/DDBJ whole genome shotgun (WGS) entry which is preliminary data.</text>
</comment>
<feature type="transmembrane region" description="Helical" evidence="9">
    <location>
        <begin position="24"/>
        <end position="42"/>
    </location>
</feature>
<feature type="domain" description="AprE-like beta-barrel" evidence="11">
    <location>
        <begin position="331"/>
        <end position="422"/>
    </location>
</feature>
<dbReference type="RefSeq" id="WP_344697857.1">
    <property type="nucleotide sequence ID" value="NZ_BAABBM010000001.1"/>
</dbReference>
<evidence type="ECO:0000256" key="2">
    <source>
        <dbReference type="ARBA" id="ARBA00009477"/>
    </source>
</evidence>
<evidence type="ECO:0000259" key="11">
    <source>
        <dbReference type="Pfam" id="PF26002"/>
    </source>
</evidence>
<proteinExistence type="inferred from homology"/>
<keyword evidence="3 9" id="KW-0813">Transport</keyword>
<dbReference type="InterPro" id="IPR050739">
    <property type="entry name" value="MFP"/>
</dbReference>
<dbReference type="Pfam" id="PF25994">
    <property type="entry name" value="HH_AprE"/>
    <property type="match status" value="1"/>
</dbReference>
<dbReference type="Pfam" id="PF26002">
    <property type="entry name" value="Beta-barrel_AprE"/>
    <property type="match status" value="1"/>
</dbReference>
<keyword evidence="13" id="KW-1185">Reference proteome</keyword>
<evidence type="ECO:0000256" key="1">
    <source>
        <dbReference type="ARBA" id="ARBA00004377"/>
    </source>
</evidence>
<dbReference type="InterPro" id="IPR010129">
    <property type="entry name" value="T1SS_HlyD"/>
</dbReference>
<feature type="domain" description="AprE-like long alpha-helical hairpin" evidence="10">
    <location>
        <begin position="98"/>
        <end position="289"/>
    </location>
</feature>
<dbReference type="Gene3D" id="2.40.50.100">
    <property type="match status" value="2"/>
</dbReference>
<evidence type="ECO:0000313" key="12">
    <source>
        <dbReference type="EMBL" id="GAA3886745.1"/>
    </source>
</evidence>